<gene>
    <name evidence="1" type="ORF">LTRI10_LOCUS22427</name>
</gene>
<dbReference type="Proteomes" id="UP001497516">
    <property type="component" value="Chromosome 4"/>
</dbReference>
<protein>
    <submittedName>
        <fullName evidence="1">Uncharacterized protein</fullName>
    </submittedName>
</protein>
<dbReference type="EMBL" id="OZ034817">
    <property type="protein sequence ID" value="CAL1381020.1"/>
    <property type="molecule type" value="Genomic_DNA"/>
</dbReference>
<reference evidence="1 2" key="1">
    <citation type="submission" date="2024-04" db="EMBL/GenBank/DDBJ databases">
        <authorList>
            <person name="Fracassetti M."/>
        </authorList>
    </citation>
    <scope>NUCLEOTIDE SEQUENCE [LARGE SCALE GENOMIC DNA]</scope>
</reference>
<dbReference type="AlphaFoldDB" id="A0AAV2E681"/>
<accession>A0AAV2E681</accession>
<name>A0AAV2E681_9ROSI</name>
<organism evidence="1 2">
    <name type="scientific">Linum trigynum</name>
    <dbReference type="NCBI Taxonomy" id="586398"/>
    <lineage>
        <taxon>Eukaryota</taxon>
        <taxon>Viridiplantae</taxon>
        <taxon>Streptophyta</taxon>
        <taxon>Embryophyta</taxon>
        <taxon>Tracheophyta</taxon>
        <taxon>Spermatophyta</taxon>
        <taxon>Magnoliopsida</taxon>
        <taxon>eudicotyledons</taxon>
        <taxon>Gunneridae</taxon>
        <taxon>Pentapetalae</taxon>
        <taxon>rosids</taxon>
        <taxon>fabids</taxon>
        <taxon>Malpighiales</taxon>
        <taxon>Linaceae</taxon>
        <taxon>Linum</taxon>
    </lineage>
</organism>
<evidence type="ECO:0000313" key="2">
    <source>
        <dbReference type="Proteomes" id="UP001497516"/>
    </source>
</evidence>
<proteinExistence type="predicted"/>
<keyword evidence="2" id="KW-1185">Reference proteome</keyword>
<sequence>MSYVSPIIASSSTAIAPTSPLVTLAAMKDVKIVLQPRPLALRVVTAEMSVPTASIVVVIGPPPPKIETFSSSFERLQSNIVDAEIPILSMTRVSSLSIDSGAAVSSASNNKEIAYRVAGEMIPREAGLKDVKEQQIISIRFDVSRKFRRKRELEDGGQERNGGEGSREEDGFCKRAVVGSNFAGLGAADEPTIQGCVWLTMGGLTGGLLYGVKPNSKAISHRSHQLQPPGSGPIAMDFYMKKAIVEAAKRA</sequence>
<evidence type="ECO:0000313" key="1">
    <source>
        <dbReference type="EMBL" id="CAL1381020.1"/>
    </source>
</evidence>